<dbReference type="InterPro" id="IPR057037">
    <property type="entry name" value="TPR_rep_actino"/>
</dbReference>
<evidence type="ECO:0000313" key="4">
    <source>
        <dbReference type="Proteomes" id="UP001183420"/>
    </source>
</evidence>
<dbReference type="Proteomes" id="UP001183420">
    <property type="component" value="Unassembled WGS sequence"/>
</dbReference>
<evidence type="ECO:0000259" key="2">
    <source>
        <dbReference type="Pfam" id="PF23275"/>
    </source>
</evidence>
<accession>A0ABU2LX42</accession>
<evidence type="ECO:0000256" key="1">
    <source>
        <dbReference type="SAM" id="MobiDB-lite"/>
    </source>
</evidence>
<keyword evidence="4" id="KW-1185">Reference proteome</keyword>
<dbReference type="RefSeq" id="WP_311602579.1">
    <property type="nucleotide sequence ID" value="NZ_JAVREM010000055.1"/>
</dbReference>
<organism evidence="3 4">
    <name type="scientific">Streptomyces millisiae</name>
    <dbReference type="NCBI Taxonomy" id="3075542"/>
    <lineage>
        <taxon>Bacteria</taxon>
        <taxon>Bacillati</taxon>
        <taxon>Actinomycetota</taxon>
        <taxon>Actinomycetes</taxon>
        <taxon>Kitasatosporales</taxon>
        <taxon>Streptomycetaceae</taxon>
        <taxon>Streptomyces</taxon>
    </lineage>
</organism>
<dbReference type="Pfam" id="PF23275">
    <property type="entry name" value="TPR_23"/>
    <property type="match status" value="1"/>
</dbReference>
<dbReference type="EMBL" id="JAVREM010000055">
    <property type="protein sequence ID" value="MDT0322126.1"/>
    <property type="molecule type" value="Genomic_DNA"/>
</dbReference>
<feature type="domain" description="TPR repeat" evidence="2">
    <location>
        <begin position="288"/>
        <end position="500"/>
    </location>
</feature>
<comment type="caution">
    <text evidence="3">The sequence shown here is derived from an EMBL/GenBank/DDBJ whole genome shotgun (WGS) entry which is preliminary data.</text>
</comment>
<protein>
    <recommendedName>
        <fullName evidence="2">TPR repeat domain-containing protein</fullName>
    </recommendedName>
</protein>
<reference evidence="4" key="1">
    <citation type="submission" date="2023-07" db="EMBL/GenBank/DDBJ databases">
        <title>30 novel species of actinomycetes from the DSMZ collection.</title>
        <authorList>
            <person name="Nouioui I."/>
        </authorList>
    </citation>
    <scope>NUCLEOTIDE SEQUENCE [LARGE SCALE GENOMIC DNA]</scope>
    <source>
        <strain evidence="4">DSM 44918</strain>
    </source>
</reference>
<sequence>MPDVQFTRADVEREAGGKPWTRSREFTAEIRPEDMADTAASYARAAGEARSAFDLAREAGELAATAGGLDGAPLVDAEGRIDATAAALGSGGDDVDEMVGYLVRAMNTAIDTEREVHDAVHAPGALDDVYLRHAEAARAEWRAWQATRAARVPAPAGLLGAAPTGDRPLLAPGGFQPTPDIVALGIRDRHLRAVADAATATHEDVVGAIEAYRGRLAQYGQELGRLGYDLAEGPLGLWTTEEMAEYAGRRLAEELARDDPDPAVLLLHTEGVGAVVAGVHGDPVDPGAPRRDLTPAERAYLQAFLGTLDAHALATLGALRDDTAGLDPGRAGHQYASVQRVANGLLTLLDPAVGGLDPRDPADRARVPEGVRSLVLGYGDPTLTDALAEAVTTTTRTPPGDAYRETLADVNGFGDLLSTATVPPGDAFGRELAHTAVTLQGGTQYQYVDGGHGDLANTGGSGLLTAVALNHELSAELLREDAFRESLLGVHWEDSSGAAALVDSGVTVPAGIDHNDPAARQYVAAAYEVLAYAAAHPDDILGRGNHTIAEYGPIDHSALQGAVGDTVLRYLNVVSQLSGDGSSGFLAADEHGVPYENLFGREYRYAFELGGSEQRTLFRLMNEADPAVRDDFRQGVAAWQAATAHEAFTDDRDAPAALQSVGRVAGFLDHADRAVDDAGLATKHRITAMNGLSTAFWVAGGLASVSGPVSAGISLGAFGLVEGLRYTLPDPGDGGVKAAQWDSIERGDWEARAIVAYAAQAADYANPGRGETARDYPLPEPNGANESDVMNGVLNLEGNIYPGYRGNVVQGFDQGSLREG</sequence>
<gene>
    <name evidence="3" type="ORF">RNC47_27730</name>
</gene>
<feature type="region of interest" description="Disordered" evidence="1">
    <location>
        <begin position="768"/>
        <end position="789"/>
    </location>
</feature>
<name>A0ABU2LX42_9ACTN</name>
<evidence type="ECO:0000313" key="3">
    <source>
        <dbReference type="EMBL" id="MDT0322126.1"/>
    </source>
</evidence>
<proteinExistence type="predicted"/>